<feature type="chain" id="PRO_5046916799" description="UrcA family protein" evidence="1">
    <location>
        <begin position="20"/>
        <end position="100"/>
    </location>
</feature>
<dbReference type="EMBL" id="CP071517">
    <property type="protein sequence ID" value="QSX74304.1"/>
    <property type="molecule type" value="Genomic_DNA"/>
</dbReference>
<protein>
    <recommendedName>
        <fullName evidence="4">UrcA family protein</fullName>
    </recommendedName>
</protein>
<evidence type="ECO:0000256" key="1">
    <source>
        <dbReference type="SAM" id="SignalP"/>
    </source>
</evidence>
<name>A0ABX7R8A1_9GAMM</name>
<feature type="signal peptide" evidence="1">
    <location>
        <begin position="1"/>
        <end position="19"/>
    </location>
</feature>
<keyword evidence="3" id="KW-1185">Reference proteome</keyword>
<keyword evidence="1" id="KW-0732">Signal</keyword>
<evidence type="ECO:0000313" key="2">
    <source>
        <dbReference type="EMBL" id="QSX74304.1"/>
    </source>
</evidence>
<reference evidence="2 3" key="1">
    <citation type="submission" date="2021-02" db="EMBL/GenBank/DDBJ databases">
        <title>Lysobacter arenosi sp. nov., isolated from soil of gangwondo yeongwol, south Korea.</title>
        <authorList>
            <person name="Kim K.R."/>
            <person name="Kim K.H."/>
            <person name="Jeon C.O."/>
        </authorList>
    </citation>
    <scope>NUCLEOTIDE SEQUENCE [LARGE SCALE GENOMIC DNA]</scope>
    <source>
        <strain evidence="2 3">R7</strain>
    </source>
</reference>
<evidence type="ECO:0008006" key="4">
    <source>
        <dbReference type="Google" id="ProtNLM"/>
    </source>
</evidence>
<sequence length="100" mass="10714">MNTRLAVLMLAVVTSSAAAQSAAAQSAPDPMVPTITIDCQRPLLPSQQDIARLTGVDNLGQAYTVRTRLMIDTQRACQRNAGIVQLVLANPKATRRLASR</sequence>
<dbReference type="RefSeq" id="WP_200608084.1">
    <property type="nucleotide sequence ID" value="NZ_CP071517.1"/>
</dbReference>
<gene>
    <name evidence="2" type="ORF">HIV01_014070</name>
</gene>
<evidence type="ECO:0000313" key="3">
    <source>
        <dbReference type="Proteomes" id="UP000663400"/>
    </source>
</evidence>
<accession>A0ABX7R8A1</accession>
<dbReference type="Proteomes" id="UP000663400">
    <property type="component" value="Chromosome"/>
</dbReference>
<organism evidence="2 3">
    <name type="scientific">Lysobacter arenosi</name>
    <dbReference type="NCBI Taxonomy" id="2795387"/>
    <lineage>
        <taxon>Bacteria</taxon>
        <taxon>Pseudomonadati</taxon>
        <taxon>Pseudomonadota</taxon>
        <taxon>Gammaproteobacteria</taxon>
        <taxon>Lysobacterales</taxon>
        <taxon>Lysobacteraceae</taxon>
        <taxon>Lysobacter</taxon>
    </lineage>
</organism>
<proteinExistence type="predicted"/>